<proteinExistence type="inferred from homology"/>
<keyword evidence="8 15" id="KW-0675">Receptor</keyword>
<evidence type="ECO:0000256" key="3">
    <source>
        <dbReference type="ARBA" id="ARBA00022452"/>
    </source>
</evidence>
<dbReference type="Gene3D" id="2.60.40.1120">
    <property type="entry name" value="Carboxypeptidase-like, regulatory domain"/>
    <property type="match status" value="1"/>
</dbReference>
<dbReference type="InterPro" id="IPR008969">
    <property type="entry name" value="CarboxyPept-like_regulatory"/>
</dbReference>
<evidence type="ECO:0000256" key="5">
    <source>
        <dbReference type="ARBA" id="ARBA00022729"/>
    </source>
</evidence>
<dbReference type="PROSITE" id="PS52016">
    <property type="entry name" value="TONB_DEPENDENT_REC_3"/>
    <property type="match status" value="1"/>
</dbReference>
<feature type="domain" description="TonB-dependent receptor-like beta-barrel" evidence="13">
    <location>
        <begin position="311"/>
        <end position="751"/>
    </location>
</feature>
<dbReference type="Proteomes" id="UP000326903">
    <property type="component" value="Unassembled WGS sequence"/>
</dbReference>
<keyword evidence="4 10" id="KW-0812">Transmembrane</keyword>
<evidence type="ECO:0000256" key="11">
    <source>
        <dbReference type="RuleBase" id="RU003357"/>
    </source>
</evidence>
<evidence type="ECO:0000256" key="12">
    <source>
        <dbReference type="SAM" id="SignalP"/>
    </source>
</evidence>
<keyword evidence="9 10" id="KW-0998">Cell outer membrane</keyword>
<comment type="similarity">
    <text evidence="10 11">Belongs to the TonB-dependent receptor family.</text>
</comment>
<keyword evidence="5 12" id="KW-0732">Signal</keyword>
<dbReference type="GO" id="GO:0015344">
    <property type="term" value="F:siderophore uptake transmembrane transporter activity"/>
    <property type="evidence" value="ECO:0007669"/>
    <property type="project" value="TreeGrafter"/>
</dbReference>
<evidence type="ECO:0000259" key="14">
    <source>
        <dbReference type="Pfam" id="PF07715"/>
    </source>
</evidence>
<dbReference type="InterPro" id="IPR000531">
    <property type="entry name" value="Beta-barrel_TonB"/>
</dbReference>
<keyword evidence="3 10" id="KW-1134">Transmembrane beta strand</keyword>
<comment type="subcellular location">
    <subcellularLocation>
        <location evidence="1 10">Cell outer membrane</location>
        <topology evidence="1 10">Multi-pass membrane protein</topology>
    </subcellularLocation>
</comment>
<evidence type="ECO:0000256" key="2">
    <source>
        <dbReference type="ARBA" id="ARBA00022448"/>
    </source>
</evidence>
<evidence type="ECO:0000256" key="7">
    <source>
        <dbReference type="ARBA" id="ARBA00023136"/>
    </source>
</evidence>
<keyword evidence="2 10" id="KW-0813">Transport</keyword>
<dbReference type="SUPFAM" id="SSF49464">
    <property type="entry name" value="Carboxypeptidase regulatory domain-like"/>
    <property type="match status" value="1"/>
</dbReference>
<protein>
    <submittedName>
        <fullName evidence="15">TonB-dependent receptor</fullName>
    </submittedName>
</protein>
<evidence type="ECO:0000256" key="6">
    <source>
        <dbReference type="ARBA" id="ARBA00023077"/>
    </source>
</evidence>
<reference evidence="15 16" key="1">
    <citation type="submission" date="2019-09" db="EMBL/GenBank/DDBJ databases">
        <title>Draft genome sequence of Ginsengibacter sp. BR5-29.</title>
        <authorList>
            <person name="Im W.-T."/>
        </authorList>
    </citation>
    <scope>NUCLEOTIDE SEQUENCE [LARGE SCALE GENOMIC DNA]</scope>
    <source>
        <strain evidence="15 16">BR5-29</strain>
    </source>
</reference>
<keyword evidence="6 11" id="KW-0798">TonB box</keyword>
<dbReference type="Gene3D" id="2.170.130.10">
    <property type="entry name" value="TonB-dependent receptor, plug domain"/>
    <property type="match status" value="1"/>
</dbReference>
<accession>A0A5J5II71</accession>
<evidence type="ECO:0000259" key="13">
    <source>
        <dbReference type="Pfam" id="PF00593"/>
    </source>
</evidence>
<name>A0A5J5II71_9BACT</name>
<dbReference type="Pfam" id="PF07715">
    <property type="entry name" value="Plug"/>
    <property type="match status" value="1"/>
</dbReference>
<comment type="caution">
    <text evidence="15">The sequence shown here is derived from an EMBL/GenBank/DDBJ whole genome shotgun (WGS) entry which is preliminary data.</text>
</comment>
<evidence type="ECO:0000256" key="10">
    <source>
        <dbReference type="PROSITE-ProRule" id="PRU01360"/>
    </source>
</evidence>
<gene>
    <name evidence="15" type="ORF">FW778_12730</name>
</gene>
<feature type="chain" id="PRO_5023909850" evidence="12">
    <location>
        <begin position="19"/>
        <end position="788"/>
    </location>
</feature>
<keyword evidence="16" id="KW-1185">Reference proteome</keyword>
<evidence type="ECO:0000256" key="4">
    <source>
        <dbReference type="ARBA" id="ARBA00022692"/>
    </source>
</evidence>
<dbReference type="InterPro" id="IPR012910">
    <property type="entry name" value="Plug_dom"/>
</dbReference>
<dbReference type="EMBL" id="VYQF01000003">
    <property type="protein sequence ID" value="KAA9038427.1"/>
    <property type="molecule type" value="Genomic_DNA"/>
</dbReference>
<evidence type="ECO:0000256" key="1">
    <source>
        <dbReference type="ARBA" id="ARBA00004571"/>
    </source>
</evidence>
<dbReference type="InterPro" id="IPR039426">
    <property type="entry name" value="TonB-dep_rcpt-like"/>
</dbReference>
<dbReference type="PANTHER" id="PTHR30069:SF29">
    <property type="entry name" value="HEMOGLOBIN AND HEMOGLOBIN-HAPTOGLOBIN-BINDING PROTEIN 1-RELATED"/>
    <property type="match status" value="1"/>
</dbReference>
<evidence type="ECO:0000256" key="9">
    <source>
        <dbReference type="ARBA" id="ARBA00023237"/>
    </source>
</evidence>
<organism evidence="15 16">
    <name type="scientific">Ginsengibacter hankyongi</name>
    <dbReference type="NCBI Taxonomy" id="2607284"/>
    <lineage>
        <taxon>Bacteria</taxon>
        <taxon>Pseudomonadati</taxon>
        <taxon>Bacteroidota</taxon>
        <taxon>Chitinophagia</taxon>
        <taxon>Chitinophagales</taxon>
        <taxon>Chitinophagaceae</taxon>
        <taxon>Ginsengibacter</taxon>
    </lineage>
</organism>
<dbReference type="AlphaFoldDB" id="A0A5J5II71"/>
<evidence type="ECO:0000313" key="15">
    <source>
        <dbReference type="EMBL" id="KAA9038427.1"/>
    </source>
</evidence>
<dbReference type="Pfam" id="PF00593">
    <property type="entry name" value="TonB_dep_Rec_b-barrel"/>
    <property type="match status" value="1"/>
</dbReference>
<dbReference type="InterPro" id="IPR037066">
    <property type="entry name" value="Plug_dom_sf"/>
</dbReference>
<keyword evidence="7 10" id="KW-0472">Membrane</keyword>
<evidence type="ECO:0000313" key="16">
    <source>
        <dbReference type="Proteomes" id="UP000326903"/>
    </source>
</evidence>
<dbReference type="GO" id="GO:0044718">
    <property type="term" value="P:siderophore transmembrane transport"/>
    <property type="evidence" value="ECO:0007669"/>
    <property type="project" value="TreeGrafter"/>
</dbReference>
<feature type="signal peptide" evidence="12">
    <location>
        <begin position="1"/>
        <end position="18"/>
    </location>
</feature>
<feature type="domain" description="TonB-dependent receptor plug" evidence="14">
    <location>
        <begin position="114"/>
        <end position="229"/>
    </location>
</feature>
<dbReference type="SUPFAM" id="SSF56935">
    <property type="entry name" value="Porins"/>
    <property type="match status" value="1"/>
</dbReference>
<dbReference type="Gene3D" id="2.40.170.20">
    <property type="entry name" value="TonB-dependent receptor, beta-barrel domain"/>
    <property type="match status" value="1"/>
</dbReference>
<dbReference type="Pfam" id="PF13715">
    <property type="entry name" value="CarbopepD_reg_2"/>
    <property type="match status" value="1"/>
</dbReference>
<dbReference type="PANTHER" id="PTHR30069">
    <property type="entry name" value="TONB-DEPENDENT OUTER MEMBRANE RECEPTOR"/>
    <property type="match status" value="1"/>
</dbReference>
<dbReference type="GO" id="GO:0009279">
    <property type="term" value="C:cell outer membrane"/>
    <property type="evidence" value="ECO:0007669"/>
    <property type="project" value="UniProtKB-SubCell"/>
</dbReference>
<sequence length="788" mass="85818">MKHLLLLCAWMCSTPLFSQTLKGKVFDSYNHEPLYGASISLGGLSTATDNNGAFSIGCSKSSTLTVSFVGYKTFTHVIKNCDAFLNIALIPVNKNLDEVDITATSNLNKSLLYQPSSITKLGTPELKRGLGLYLDDAINANVPGVTLQRRSVSGGQQFNIRGYGGGSGGTGRISSNFDGQGYKVYLNGIPITDAEGITVLDDIDFGSVGDLEVTKGPSGTLYGLAIAGVVNIKTIKPAIGKVSIGQDVLIGSYGLQRYTTHFEMGTSNSSLLINYGQQETDGYLIHNASHKDFVNLAADFKINEKESVNTYFGYSKSYDQRAGELTLTQYANKDYSGNPDYIIRNGHSEVTSFRAGLSHMYNFNDRISNTTTVYGSGATTNASSAAGWTDKDPINFGLRSTFDTKFSLKKGVSLSGITGIETQHQNAQTIGYGMVKNAADTSGYYIIGAQRSNQYTLTGTTSLFTEWSLTLPHDISFTAGVGLSNMNIQLNDRMYVANSTKPTQYSKNYNGLYSPHFAINKVISKEFSVYGSYSKAYKAPTSSYFYIPSTGAVNTDLKPETGNQFEVGTKGAVLNNKLSYQLALFDAIYSNKFTAMNVLNQAGTATLYTYVVNGGKQDDKGIELLVKCTAYESADDFFQSVRPFANCTYSDFKYVDYVFHTKSKAGLDSAINYDGKKVAGVGPFNANVGLDLSLKYGLYANVTYSYKDAFPITSDGLNITSSYSLLNAKVGFQHSLSNHFDLNVYFGIDNITQTQYPIFVFVNQLPDAYLPAALNANYYGELNLKYNF</sequence>
<evidence type="ECO:0000256" key="8">
    <source>
        <dbReference type="ARBA" id="ARBA00023170"/>
    </source>
</evidence>
<dbReference type="InterPro" id="IPR036942">
    <property type="entry name" value="Beta-barrel_TonB_sf"/>
</dbReference>
<dbReference type="RefSeq" id="WP_150415102.1">
    <property type="nucleotide sequence ID" value="NZ_VYQF01000003.1"/>
</dbReference>